<accession>A0AAW0BW02</accession>
<name>A0AAW0BW02_9AGAR</name>
<organism evidence="3 4">
    <name type="scientific">Paramarasmius palmivorus</name>
    <dbReference type="NCBI Taxonomy" id="297713"/>
    <lineage>
        <taxon>Eukaryota</taxon>
        <taxon>Fungi</taxon>
        <taxon>Dikarya</taxon>
        <taxon>Basidiomycota</taxon>
        <taxon>Agaricomycotina</taxon>
        <taxon>Agaricomycetes</taxon>
        <taxon>Agaricomycetidae</taxon>
        <taxon>Agaricales</taxon>
        <taxon>Marasmiineae</taxon>
        <taxon>Marasmiaceae</taxon>
        <taxon>Paramarasmius</taxon>
    </lineage>
</organism>
<dbReference type="SUPFAM" id="SSF53254">
    <property type="entry name" value="Phosphoglycerate mutase-like"/>
    <property type="match status" value="1"/>
</dbReference>
<dbReference type="InterPro" id="IPR029033">
    <property type="entry name" value="His_PPase_superfam"/>
</dbReference>
<dbReference type="Proteomes" id="UP001383192">
    <property type="component" value="Unassembled WGS sequence"/>
</dbReference>
<gene>
    <name evidence="3" type="ORF">VNI00_013894</name>
</gene>
<sequence length="456" mass="51670">MRLGLAGILIEKLLIDGAIRLERMMTGTLNRQLYLLVIISRHGDRIHYFQDPKTYKGFFTKITPLGLAESFQLGTFLHSTYLNPRSASHIEGIRSDLVDSKQLQVFSKNGGEGNVVFDSAIATLQGLFPPNPRNRVTLANGTTVVAPFDGYQYIPVETVEPVNDRLLEPWTHCPAFQRHIREFYSSPEFRAKARESRPFLDFLRPFVFGRPTNLVNAWNIFDFINTQFTYNETYAEQLPPGVLGRIRSLADFHENGVFSDRRPFGIGNIASRTLMHLIITALERMGHCHDPLKLTLIETGYQPFISFFHEIEADRQNPELEAIPDFSSIIAIELHESGHRRTLQFKFKNGTESGFEPIQAYGHRGGIPLEEFILRAKPGVISNNREWARVCGVRGVDDVAEPVLEWANYDHYYLAVALLLAVLLFVRWVKGRTSVQGTRSAPHSASEKGADETPEN</sequence>
<feature type="region of interest" description="Disordered" evidence="1">
    <location>
        <begin position="437"/>
        <end position="456"/>
    </location>
</feature>
<comment type="caution">
    <text evidence="3">The sequence shown here is derived from an EMBL/GenBank/DDBJ whole genome shotgun (WGS) entry which is preliminary data.</text>
</comment>
<dbReference type="GO" id="GO:0016791">
    <property type="term" value="F:phosphatase activity"/>
    <property type="evidence" value="ECO:0007669"/>
    <property type="project" value="TreeGrafter"/>
</dbReference>
<proteinExistence type="predicted"/>
<reference evidence="3 4" key="1">
    <citation type="submission" date="2024-01" db="EMBL/GenBank/DDBJ databases">
        <title>A draft genome for a cacao thread blight-causing isolate of Paramarasmius palmivorus.</title>
        <authorList>
            <person name="Baruah I.K."/>
            <person name="Bukari Y."/>
            <person name="Amoako-Attah I."/>
            <person name="Meinhardt L.W."/>
            <person name="Bailey B.A."/>
            <person name="Cohen S.P."/>
        </authorList>
    </citation>
    <scope>NUCLEOTIDE SEQUENCE [LARGE SCALE GENOMIC DNA]</scope>
    <source>
        <strain evidence="3 4">GH-12</strain>
    </source>
</reference>
<protein>
    <submittedName>
        <fullName evidence="3">Uncharacterized protein</fullName>
    </submittedName>
</protein>
<evidence type="ECO:0000313" key="3">
    <source>
        <dbReference type="EMBL" id="KAK7030947.1"/>
    </source>
</evidence>
<keyword evidence="2" id="KW-1133">Transmembrane helix</keyword>
<dbReference type="EMBL" id="JAYKXP010000073">
    <property type="protein sequence ID" value="KAK7030947.1"/>
    <property type="molecule type" value="Genomic_DNA"/>
</dbReference>
<evidence type="ECO:0000256" key="1">
    <source>
        <dbReference type="SAM" id="MobiDB-lite"/>
    </source>
</evidence>
<dbReference type="PANTHER" id="PTHR11567:SF142">
    <property type="entry name" value="PHOSPHOGLYCERATE MUTASE-LIKE PROTEIN"/>
    <property type="match status" value="1"/>
</dbReference>
<feature type="transmembrane region" description="Helical" evidence="2">
    <location>
        <begin position="412"/>
        <end position="429"/>
    </location>
</feature>
<evidence type="ECO:0000256" key="2">
    <source>
        <dbReference type="SAM" id="Phobius"/>
    </source>
</evidence>
<keyword evidence="4" id="KW-1185">Reference proteome</keyword>
<dbReference type="AlphaFoldDB" id="A0AAW0BW02"/>
<dbReference type="Gene3D" id="3.40.50.1240">
    <property type="entry name" value="Phosphoglycerate mutase-like"/>
    <property type="match status" value="1"/>
</dbReference>
<keyword evidence="2" id="KW-0472">Membrane</keyword>
<feature type="compositionally biased region" description="Basic and acidic residues" evidence="1">
    <location>
        <begin position="445"/>
        <end position="456"/>
    </location>
</feature>
<dbReference type="InterPro" id="IPR050645">
    <property type="entry name" value="Histidine_acid_phosphatase"/>
</dbReference>
<keyword evidence="2" id="KW-0812">Transmembrane</keyword>
<dbReference type="PANTHER" id="PTHR11567">
    <property type="entry name" value="ACID PHOSPHATASE-RELATED"/>
    <property type="match status" value="1"/>
</dbReference>
<evidence type="ECO:0000313" key="4">
    <source>
        <dbReference type="Proteomes" id="UP001383192"/>
    </source>
</evidence>